<reference evidence="4" key="1">
    <citation type="submission" date="2011-07" db="EMBL/GenBank/DDBJ databases">
        <authorList>
            <consortium name="Caenorhabditis brenneri Sequencing and Analysis Consortium"/>
            <person name="Wilson R.K."/>
        </authorList>
    </citation>
    <scope>NUCLEOTIDE SEQUENCE [LARGE SCALE GENOMIC DNA]</scope>
    <source>
        <strain evidence="4">PB2801</strain>
    </source>
</reference>
<dbReference type="EMBL" id="GL381779">
    <property type="protein sequence ID" value="EGT41042.1"/>
    <property type="molecule type" value="Genomic_DNA"/>
</dbReference>
<keyword evidence="1" id="KW-0175">Coiled coil</keyword>
<protein>
    <submittedName>
        <fullName evidence="3">Uncharacterized protein</fullName>
    </submittedName>
</protein>
<dbReference type="FunCoup" id="G0PNA4">
    <property type="interactions" value="1679"/>
</dbReference>
<dbReference type="OrthoDB" id="5798230at2759"/>
<keyword evidence="4" id="KW-1185">Reference proteome</keyword>
<evidence type="ECO:0000313" key="4">
    <source>
        <dbReference type="Proteomes" id="UP000008068"/>
    </source>
</evidence>
<dbReference type="AlphaFoldDB" id="G0PNA4"/>
<evidence type="ECO:0000256" key="1">
    <source>
        <dbReference type="SAM" id="Coils"/>
    </source>
</evidence>
<feature type="coiled-coil region" evidence="1">
    <location>
        <begin position="209"/>
        <end position="247"/>
    </location>
</feature>
<dbReference type="Proteomes" id="UP000008068">
    <property type="component" value="Unassembled WGS sequence"/>
</dbReference>
<evidence type="ECO:0000256" key="2">
    <source>
        <dbReference type="SAM" id="MobiDB-lite"/>
    </source>
</evidence>
<name>G0PNA4_CAEBE</name>
<accession>G0PNA4</accession>
<feature type="region of interest" description="Disordered" evidence="2">
    <location>
        <begin position="257"/>
        <end position="278"/>
    </location>
</feature>
<gene>
    <name evidence="3" type="ORF">CAEBREN_20259</name>
</gene>
<organism evidence="4">
    <name type="scientific">Caenorhabditis brenneri</name>
    <name type="common">Nematode worm</name>
    <dbReference type="NCBI Taxonomy" id="135651"/>
    <lineage>
        <taxon>Eukaryota</taxon>
        <taxon>Metazoa</taxon>
        <taxon>Ecdysozoa</taxon>
        <taxon>Nematoda</taxon>
        <taxon>Chromadorea</taxon>
        <taxon>Rhabditida</taxon>
        <taxon>Rhabditina</taxon>
        <taxon>Rhabditomorpha</taxon>
        <taxon>Rhabditoidea</taxon>
        <taxon>Rhabditidae</taxon>
        <taxon>Peloderinae</taxon>
        <taxon>Caenorhabditis</taxon>
    </lineage>
</organism>
<evidence type="ECO:0000313" key="3">
    <source>
        <dbReference type="EMBL" id="EGT41042.1"/>
    </source>
</evidence>
<proteinExistence type="predicted"/>
<dbReference type="HOGENOM" id="CLU_039779_0_0_1"/>
<dbReference type="InParanoid" id="G0PNA4"/>
<dbReference type="eggNOG" id="ENOG502RWV4">
    <property type="taxonomic scope" value="Eukaryota"/>
</dbReference>
<sequence>MPTDEPFLMFPPPRRSTEKPILALIVEKKGDERRTSMKQDEMYCFSPWIRIRDGCMIIPKIHWNNYQPGDWIVCSPEYAIDKSGNVADEKELKNLQKVDRSDYKMCSIPPTHVYNGNVRIQCQFTLCPKFIKNRETQNGRHKKLYILNIGQGFVSCGNPAFKQLGQRSYFGVFEFRGKDYGAVNFTRRYEKDYIEDRDAMWELIRVLDKRVSREDVAKMKDTLVKLKNEAEANHREWRNQRAEAMKMKTPTTTAVMKKTPPKVDIPSTSISPPEEIDDSDNVNAFIDRIIVQGMFPDKDGNMQKMWKDLETGETTTNDDLLRFKLYSRYGIPDNVATTTPTQIVEETRTSAHMTPSTSVAPRNTSVVTNIPAPEDLTPRVTDRNEYPGETTFFEIIRRDVSF</sequence>